<comment type="caution">
    <text evidence="1">The sequence shown here is derived from an EMBL/GenBank/DDBJ whole genome shotgun (WGS) entry which is preliminary data.</text>
</comment>
<reference evidence="1" key="1">
    <citation type="submission" date="2023-11" db="EMBL/GenBank/DDBJ databases">
        <authorList>
            <person name="Poullet M."/>
        </authorList>
    </citation>
    <scope>NUCLEOTIDE SEQUENCE</scope>
    <source>
        <strain evidence="1">E1834</strain>
    </source>
</reference>
<evidence type="ECO:0000313" key="1">
    <source>
        <dbReference type="EMBL" id="CAK5064744.1"/>
    </source>
</evidence>
<name>A0ACB0YV78_MELEN</name>
<keyword evidence="2" id="KW-1185">Reference proteome</keyword>
<dbReference type="EMBL" id="CAVMJV010000019">
    <property type="protein sequence ID" value="CAK5064744.1"/>
    <property type="molecule type" value="Genomic_DNA"/>
</dbReference>
<evidence type="ECO:0000313" key="2">
    <source>
        <dbReference type="Proteomes" id="UP001497535"/>
    </source>
</evidence>
<dbReference type="Proteomes" id="UP001497535">
    <property type="component" value="Unassembled WGS sequence"/>
</dbReference>
<protein>
    <submittedName>
        <fullName evidence="1">Uncharacterized protein</fullName>
    </submittedName>
</protein>
<gene>
    <name evidence="1" type="ORF">MENTE1834_LOCUS17120</name>
</gene>
<organism evidence="1 2">
    <name type="scientific">Meloidogyne enterolobii</name>
    <name type="common">Root-knot nematode worm</name>
    <name type="synonym">Meloidogyne mayaguensis</name>
    <dbReference type="NCBI Taxonomy" id="390850"/>
    <lineage>
        <taxon>Eukaryota</taxon>
        <taxon>Metazoa</taxon>
        <taxon>Ecdysozoa</taxon>
        <taxon>Nematoda</taxon>
        <taxon>Chromadorea</taxon>
        <taxon>Rhabditida</taxon>
        <taxon>Tylenchina</taxon>
        <taxon>Tylenchomorpha</taxon>
        <taxon>Tylenchoidea</taxon>
        <taxon>Meloidogynidae</taxon>
        <taxon>Meloidogyninae</taxon>
        <taxon>Meloidogyne</taxon>
    </lineage>
</organism>
<sequence length="102" mass="11526">MDDQQPQDDENVMEEEDTLVLRMEAMMLAEDQEDRLSFADSERFDEDDEQYSVQASDSSSISHHWRGWDSSLAKVGQGFVTKPFLIADSSALDAADLLEGCF</sequence>
<accession>A0ACB0YV78</accession>
<proteinExistence type="predicted"/>